<gene>
    <name evidence="1" type="ORF">CQA62_06695</name>
</gene>
<sequence length="105" mass="12259">MNVYDSRDLVQSFFGKSDIKSLNPFSLKFKFKDLEPLAPNPKQTMPSATNIKVKPEKIYTPNYLSPLEQDSYYNTSKTRNYIDSHSTIKNPEKWNESVVPLLRRK</sequence>
<name>A0A3D8IRW1_9HELI</name>
<evidence type="ECO:0000313" key="2">
    <source>
        <dbReference type="Proteomes" id="UP000257067"/>
    </source>
</evidence>
<dbReference type="EMBL" id="NXLU01000020">
    <property type="protein sequence ID" value="RDU67730.1"/>
    <property type="molecule type" value="Genomic_DNA"/>
</dbReference>
<comment type="caution">
    <text evidence="1">The sequence shown here is derived from an EMBL/GenBank/DDBJ whole genome shotgun (WGS) entry which is preliminary data.</text>
</comment>
<protein>
    <submittedName>
        <fullName evidence="1">Uncharacterized protein</fullName>
    </submittedName>
</protein>
<dbReference type="RefSeq" id="WP_115585144.1">
    <property type="nucleotide sequence ID" value="NZ_LR134518.1"/>
</dbReference>
<keyword evidence="2" id="KW-1185">Reference proteome</keyword>
<dbReference type="AlphaFoldDB" id="A0A3D8IRW1"/>
<accession>A0A3D8IRW1</accession>
<proteinExistence type="predicted"/>
<dbReference type="Proteomes" id="UP000257067">
    <property type="component" value="Unassembled WGS sequence"/>
</dbReference>
<evidence type="ECO:0000313" key="1">
    <source>
        <dbReference type="EMBL" id="RDU67730.1"/>
    </source>
</evidence>
<organism evidence="1 2">
    <name type="scientific">Helicobacter cholecystus</name>
    <dbReference type="NCBI Taxonomy" id="45498"/>
    <lineage>
        <taxon>Bacteria</taxon>
        <taxon>Pseudomonadati</taxon>
        <taxon>Campylobacterota</taxon>
        <taxon>Epsilonproteobacteria</taxon>
        <taxon>Campylobacterales</taxon>
        <taxon>Helicobacteraceae</taxon>
        <taxon>Helicobacter</taxon>
    </lineage>
</organism>
<reference evidence="1 2" key="1">
    <citation type="submission" date="2018-04" db="EMBL/GenBank/DDBJ databases">
        <title>Novel Campyloabacter and Helicobacter Species and Strains.</title>
        <authorList>
            <person name="Mannion A.J."/>
            <person name="Shen Z."/>
            <person name="Fox J.G."/>
        </authorList>
    </citation>
    <scope>NUCLEOTIDE SEQUENCE [LARGE SCALE GENOMIC DNA]</scope>
    <source>
        <strain evidence="1 2">ATCC 700242</strain>
    </source>
</reference>